<feature type="domain" description="DUF4143" evidence="2">
    <location>
        <begin position="222"/>
        <end position="378"/>
    </location>
</feature>
<gene>
    <name evidence="3" type="ORF">AAAT04_08895</name>
</gene>
<sequence>MFRNIMNNLATWYEIGENKAALIRGGKFVGKTWAALDFATGFFDEHILIDLEQYPDFCQYISKERKPEKLHAKLTTSLDKYDFQGKLLIFDNVQLSTMAVPNLVEYAKVSSGVRICMLATVNGMLPGEAECQDDLFVYELTPMTFDEFLKAGKGRKLWKYIENQRLEGLPEEVRASVDTMLDAFLVTGGMPEAVNAYYKNENFEEVDGILQKTLDKMTEYIVKVTPKKLLTKVMLIWNSIPVQLTKENKKFMYGYVDPKARAREYESSVDHLVRIGVVRQVYRVKHGILPLAEQVDEKSFEIYHLDHGLLRIMAGIHYYDIDQTNIVDTMDGMIAEQYAMEELYANKNIGRLFFWISSATAKVDFVYEGDGEVVPVDVQTEPHTKAQSSKVFKQRYNNATSIRISTDDMYMNNGLLNVPLYGIWNF</sequence>
<evidence type="ECO:0000259" key="2">
    <source>
        <dbReference type="Pfam" id="PF13635"/>
    </source>
</evidence>
<dbReference type="Pfam" id="PF13635">
    <property type="entry name" value="DUF4143"/>
    <property type="match status" value="1"/>
</dbReference>
<dbReference type="PANTHER" id="PTHR33295">
    <property type="entry name" value="ATPASE"/>
    <property type="match status" value="1"/>
</dbReference>
<evidence type="ECO:0000313" key="4">
    <source>
        <dbReference type="Proteomes" id="UP001482186"/>
    </source>
</evidence>
<feature type="domain" description="AAA" evidence="1">
    <location>
        <begin position="18"/>
        <end position="149"/>
    </location>
</feature>
<accession>A0ABV1EHT9</accession>
<dbReference type="EMBL" id="JBBNFM010000005">
    <property type="protein sequence ID" value="MEQ2454153.1"/>
    <property type="molecule type" value="Genomic_DNA"/>
</dbReference>
<dbReference type="Pfam" id="PF13173">
    <property type="entry name" value="AAA_14"/>
    <property type="match status" value="1"/>
</dbReference>
<protein>
    <submittedName>
        <fullName evidence="3">DUF4143 domain-containing protein</fullName>
    </submittedName>
</protein>
<dbReference type="InterPro" id="IPR025420">
    <property type="entry name" value="DUF4143"/>
</dbReference>
<dbReference type="PANTHER" id="PTHR33295:SF7">
    <property type="entry name" value="ATPASE"/>
    <property type="match status" value="1"/>
</dbReference>
<evidence type="ECO:0000259" key="1">
    <source>
        <dbReference type="Pfam" id="PF13173"/>
    </source>
</evidence>
<evidence type="ECO:0000313" key="3">
    <source>
        <dbReference type="EMBL" id="MEQ2454153.1"/>
    </source>
</evidence>
<dbReference type="Proteomes" id="UP001482186">
    <property type="component" value="Unassembled WGS sequence"/>
</dbReference>
<comment type="caution">
    <text evidence="3">The sequence shown here is derived from an EMBL/GenBank/DDBJ whole genome shotgun (WGS) entry which is preliminary data.</text>
</comment>
<dbReference type="InterPro" id="IPR041682">
    <property type="entry name" value="AAA_14"/>
</dbReference>
<dbReference type="RefSeq" id="WP_021944840.1">
    <property type="nucleotide sequence ID" value="NZ_JAOQJS010000003.1"/>
</dbReference>
<reference evidence="3 4" key="1">
    <citation type="submission" date="2024-04" db="EMBL/GenBank/DDBJ databases">
        <title>Human intestinal bacterial collection.</title>
        <authorList>
            <person name="Pauvert C."/>
            <person name="Hitch T.C.A."/>
            <person name="Clavel T."/>
        </authorList>
    </citation>
    <scope>NUCLEOTIDE SEQUENCE [LARGE SCALE GENOMIC DNA]</scope>
    <source>
        <strain evidence="3 4">CLA-AA-H141</strain>
    </source>
</reference>
<organism evidence="3 4">
    <name type="scientific">Coprococcus ammoniilyticus</name>
    <dbReference type="NCBI Taxonomy" id="2981785"/>
    <lineage>
        <taxon>Bacteria</taxon>
        <taxon>Bacillati</taxon>
        <taxon>Bacillota</taxon>
        <taxon>Clostridia</taxon>
        <taxon>Lachnospirales</taxon>
        <taxon>Lachnospiraceae</taxon>
        <taxon>Coprococcus</taxon>
    </lineage>
</organism>
<keyword evidence="4" id="KW-1185">Reference proteome</keyword>
<proteinExistence type="predicted"/>
<name>A0ABV1EHT9_9FIRM</name>